<gene>
    <name evidence="3" type="ORF">MELIAE_LOCUS3276</name>
</gene>
<reference evidence="3" key="1">
    <citation type="submission" date="2021-12" db="EMBL/GenBank/DDBJ databases">
        <authorList>
            <person name="King R."/>
        </authorList>
    </citation>
    <scope>NUCLEOTIDE SEQUENCE</scope>
</reference>
<dbReference type="OrthoDB" id="7881616at2759"/>
<dbReference type="InterPro" id="IPR043143">
    <property type="entry name" value="Mal/L-sulf/L-lact_DH-like_NADP"/>
</dbReference>
<dbReference type="Pfam" id="PF02615">
    <property type="entry name" value="Ldh_2"/>
    <property type="match status" value="1"/>
</dbReference>
<evidence type="ECO:0000256" key="1">
    <source>
        <dbReference type="ARBA" id="ARBA00006056"/>
    </source>
</evidence>
<dbReference type="InterPro" id="IPR043144">
    <property type="entry name" value="Mal/L-sulf/L-lact_DH-like_ah"/>
</dbReference>
<accession>A0A9P0AYX5</accession>
<dbReference type="SUPFAM" id="SSF89733">
    <property type="entry name" value="L-sulfolactate dehydrogenase-like"/>
    <property type="match status" value="1"/>
</dbReference>
<keyword evidence="4" id="KW-1185">Reference proteome</keyword>
<dbReference type="EMBL" id="OV121133">
    <property type="protein sequence ID" value="CAH0550471.1"/>
    <property type="molecule type" value="Genomic_DNA"/>
</dbReference>
<keyword evidence="2" id="KW-0560">Oxidoreductase</keyword>
<evidence type="ECO:0000256" key="2">
    <source>
        <dbReference type="ARBA" id="ARBA00023002"/>
    </source>
</evidence>
<dbReference type="Proteomes" id="UP001154078">
    <property type="component" value="Chromosome 2"/>
</dbReference>
<comment type="similarity">
    <text evidence="1">Belongs to the LDH2/MDH2 oxidoreductase family.</text>
</comment>
<dbReference type="PANTHER" id="PTHR11091">
    <property type="entry name" value="OXIDOREDUCTASE-RELATED"/>
    <property type="match status" value="1"/>
</dbReference>
<dbReference type="InterPro" id="IPR003767">
    <property type="entry name" value="Malate/L-lactate_DH-like"/>
</dbReference>
<dbReference type="AlphaFoldDB" id="A0A9P0AYX5"/>
<dbReference type="PANTHER" id="PTHR11091:SF0">
    <property type="entry name" value="MALATE DEHYDROGENASE"/>
    <property type="match status" value="1"/>
</dbReference>
<proteinExistence type="inferred from homology"/>
<evidence type="ECO:0000313" key="4">
    <source>
        <dbReference type="Proteomes" id="UP001154078"/>
    </source>
</evidence>
<name>A0A9P0AYX5_BRAAE</name>
<evidence type="ECO:0000313" key="3">
    <source>
        <dbReference type="EMBL" id="CAH0550471.1"/>
    </source>
</evidence>
<evidence type="ECO:0008006" key="5">
    <source>
        <dbReference type="Google" id="ProtNLM"/>
    </source>
</evidence>
<dbReference type="InterPro" id="IPR036111">
    <property type="entry name" value="Mal/L-sulfo/L-lacto_DH-like_sf"/>
</dbReference>
<dbReference type="Gene3D" id="3.30.1370.60">
    <property type="entry name" value="Hypothetical oxidoreductase yiak, domain 2"/>
    <property type="match status" value="1"/>
</dbReference>
<sequence>MKRAGCSEENAETLATVLSMADYRGSFAYGLNKLEKYYNEVKAKTCDGLAEPVIEKESCTTVYINGKNALGPVIANFAMCQAVNKATDIGIGVSSAYNCHHLIFGSKYVEDAVQKGFIAFAFCNNVRTLIPFRTSQVALGTNPITVGSPGECDDSFLFNMSCTNVPMGKIELQKKINGEIPHEWAMTPLGKPETNINNIIAQPNLVPLGGDYTSQGYKGYGLALAVEMITGVLAGGAYGEAHRPYGNCTDKPNLSMTFIAVNPDMFADSFEARMQKTMNFLRKMSPTKDPVLVPGDPERLHMQKVDREGGIPYHPVLIDSINQLAHQAGVDQIKIE</sequence>
<dbReference type="Gene3D" id="1.10.1530.10">
    <property type="match status" value="1"/>
</dbReference>
<dbReference type="GO" id="GO:0016491">
    <property type="term" value="F:oxidoreductase activity"/>
    <property type="evidence" value="ECO:0007669"/>
    <property type="project" value="UniProtKB-KW"/>
</dbReference>
<protein>
    <recommendedName>
        <fullName evidence="5">Malate dehydrogenase</fullName>
    </recommendedName>
</protein>
<organism evidence="3 4">
    <name type="scientific">Brassicogethes aeneus</name>
    <name type="common">Rape pollen beetle</name>
    <name type="synonym">Meligethes aeneus</name>
    <dbReference type="NCBI Taxonomy" id="1431903"/>
    <lineage>
        <taxon>Eukaryota</taxon>
        <taxon>Metazoa</taxon>
        <taxon>Ecdysozoa</taxon>
        <taxon>Arthropoda</taxon>
        <taxon>Hexapoda</taxon>
        <taxon>Insecta</taxon>
        <taxon>Pterygota</taxon>
        <taxon>Neoptera</taxon>
        <taxon>Endopterygota</taxon>
        <taxon>Coleoptera</taxon>
        <taxon>Polyphaga</taxon>
        <taxon>Cucujiformia</taxon>
        <taxon>Nitidulidae</taxon>
        <taxon>Meligethinae</taxon>
        <taxon>Brassicogethes</taxon>
    </lineage>
</organism>